<protein>
    <submittedName>
        <fullName evidence="5">GlxA family transcriptional regulator</fullName>
    </submittedName>
</protein>
<dbReference type="InterPro" id="IPR002818">
    <property type="entry name" value="DJ-1/PfpI"/>
</dbReference>
<dbReference type="InterPro" id="IPR018062">
    <property type="entry name" value="HTH_AraC-typ_CS"/>
</dbReference>
<organism evidence="5 6">
    <name type="scientific">Halocynthiibacter styelae</name>
    <dbReference type="NCBI Taxonomy" id="2761955"/>
    <lineage>
        <taxon>Bacteria</taxon>
        <taxon>Pseudomonadati</taxon>
        <taxon>Pseudomonadota</taxon>
        <taxon>Alphaproteobacteria</taxon>
        <taxon>Rhodobacterales</taxon>
        <taxon>Paracoccaceae</taxon>
        <taxon>Halocynthiibacter</taxon>
    </lineage>
</organism>
<gene>
    <name evidence="5" type="ORF">H1D41_15255</name>
</gene>
<dbReference type="Gene3D" id="1.10.10.60">
    <property type="entry name" value="Homeodomain-like"/>
    <property type="match status" value="1"/>
</dbReference>
<keyword evidence="2" id="KW-0238">DNA-binding</keyword>
<dbReference type="PROSITE" id="PS01124">
    <property type="entry name" value="HTH_ARAC_FAMILY_2"/>
    <property type="match status" value="1"/>
</dbReference>
<evidence type="ECO:0000256" key="1">
    <source>
        <dbReference type="ARBA" id="ARBA00023015"/>
    </source>
</evidence>
<feature type="domain" description="HTH araC/xylS-type" evidence="4">
    <location>
        <begin position="234"/>
        <end position="332"/>
    </location>
</feature>
<dbReference type="Gene3D" id="3.40.50.880">
    <property type="match status" value="1"/>
</dbReference>
<dbReference type="PANTHER" id="PTHR43130">
    <property type="entry name" value="ARAC-FAMILY TRANSCRIPTIONAL REGULATOR"/>
    <property type="match status" value="1"/>
</dbReference>
<dbReference type="PANTHER" id="PTHR43130:SF3">
    <property type="entry name" value="HTH-TYPE TRANSCRIPTIONAL REGULATOR RV1931C"/>
    <property type="match status" value="1"/>
</dbReference>
<proteinExistence type="predicted"/>
<keyword evidence="1" id="KW-0805">Transcription regulation</keyword>
<name>A0A8J7J829_9RHOB</name>
<dbReference type="Pfam" id="PF12833">
    <property type="entry name" value="HTH_18"/>
    <property type="match status" value="1"/>
</dbReference>
<evidence type="ECO:0000256" key="3">
    <source>
        <dbReference type="ARBA" id="ARBA00023163"/>
    </source>
</evidence>
<dbReference type="Pfam" id="PF01965">
    <property type="entry name" value="DJ-1_PfpI"/>
    <property type="match status" value="1"/>
</dbReference>
<dbReference type="SUPFAM" id="SSF52317">
    <property type="entry name" value="Class I glutamine amidotransferase-like"/>
    <property type="match status" value="1"/>
</dbReference>
<dbReference type="GO" id="GO:0003700">
    <property type="term" value="F:DNA-binding transcription factor activity"/>
    <property type="evidence" value="ECO:0007669"/>
    <property type="project" value="InterPro"/>
</dbReference>
<comment type="caution">
    <text evidence="5">The sequence shown here is derived from an EMBL/GenBank/DDBJ whole genome shotgun (WGS) entry which is preliminary data.</text>
</comment>
<dbReference type="RefSeq" id="WP_228849723.1">
    <property type="nucleotide sequence ID" value="NZ_JADCKQ010000013.1"/>
</dbReference>
<sequence>MTSNSFIPKGAASFRIDYDGPVTDIHFLLLPKMTMLAFSAAVEPLRLANQVTGRELYRWFLMTEDGEPVRCSNGIMLMPDSGLEALPSSALAFVCAGTEPADSFSNKVLAWLRKHNAFGVTIGSVCTGAFALARAGIIRKQKFTLHWENQPAFCEIFPDLVPTANLYEVDRGLMTCGGGHAATDMMLEMIERDHGQDLAVIVSDMCIHSRSGSRQGVQKSAYAVALGSRNPHLIQAMQFMQATVEEPEDIAGIADHVGISRRQLERLFKSYVGTSPVQYYIDLRVARAHALLNETSLSVTEIAAATGFNSATQLALRFRKRYGQSPGAFRKSWAAKDQDPSE</sequence>
<dbReference type="EMBL" id="JADCKQ010000013">
    <property type="protein sequence ID" value="MBI1495000.1"/>
    <property type="molecule type" value="Genomic_DNA"/>
</dbReference>
<dbReference type="InterPro" id="IPR029062">
    <property type="entry name" value="Class_I_gatase-like"/>
</dbReference>
<evidence type="ECO:0000313" key="6">
    <source>
        <dbReference type="Proteomes" id="UP000640583"/>
    </source>
</evidence>
<keyword evidence="3" id="KW-0804">Transcription</keyword>
<dbReference type="InterPro" id="IPR052158">
    <property type="entry name" value="INH-QAR"/>
</dbReference>
<accession>A0A8J7J829</accession>
<dbReference type="SMART" id="SM00342">
    <property type="entry name" value="HTH_ARAC"/>
    <property type="match status" value="1"/>
</dbReference>
<keyword evidence="6" id="KW-1185">Reference proteome</keyword>
<dbReference type="PROSITE" id="PS00041">
    <property type="entry name" value="HTH_ARAC_FAMILY_1"/>
    <property type="match status" value="1"/>
</dbReference>
<dbReference type="CDD" id="cd03136">
    <property type="entry name" value="GATase1_AraC_ArgR_like"/>
    <property type="match status" value="1"/>
</dbReference>
<dbReference type="GO" id="GO:0043565">
    <property type="term" value="F:sequence-specific DNA binding"/>
    <property type="evidence" value="ECO:0007669"/>
    <property type="project" value="InterPro"/>
</dbReference>
<evidence type="ECO:0000259" key="4">
    <source>
        <dbReference type="PROSITE" id="PS01124"/>
    </source>
</evidence>
<dbReference type="AlphaFoldDB" id="A0A8J7J829"/>
<dbReference type="InterPro" id="IPR009057">
    <property type="entry name" value="Homeodomain-like_sf"/>
</dbReference>
<dbReference type="SUPFAM" id="SSF46689">
    <property type="entry name" value="Homeodomain-like"/>
    <property type="match status" value="2"/>
</dbReference>
<dbReference type="InterPro" id="IPR018060">
    <property type="entry name" value="HTH_AraC"/>
</dbReference>
<reference evidence="5" key="1">
    <citation type="submission" date="2020-10" db="EMBL/GenBank/DDBJ databases">
        <title>Paenihalocynthiibacter styelae gen. nov., sp. nov., isolated from stalked sea squirt Styela clava.</title>
        <authorList>
            <person name="Kim Y.-O."/>
            <person name="Yoon J.-H."/>
        </authorList>
    </citation>
    <scope>NUCLEOTIDE SEQUENCE</scope>
    <source>
        <strain evidence="5">MYP1-1</strain>
    </source>
</reference>
<dbReference type="Proteomes" id="UP000640583">
    <property type="component" value="Unassembled WGS sequence"/>
</dbReference>
<evidence type="ECO:0000313" key="5">
    <source>
        <dbReference type="EMBL" id="MBI1495000.1"/>
    </source>
</evidence>
<evidence type="ECO:0000256" key="2">
    <source>
        <dbReference type="ARBA" id="ARBA00023125"/>
    </source>
</evidence>